<accession>A0A6N6RQI5</accession>
<comment type="caution">
    <text evidence="1">The sequence shown here is derived from an EMBL/GenBank/DDBJ whole genome shotgun (WGS) entry which is preliminary data.</text>
</comment>
<name>A0A6N6RQI5_9GAMM</name>
<organism evidence="1 2">
    <name type="scientific">Aliivibrio finisterrensis</name>
    <dbReference type="NCBI Taxonomy" id="511998"/>
    <lineage>
        <taxon>Bacteria</taxon>
        <taxon>Pseudomonadati</taxon>
        <taxon>Pseudomonadota</taxon>
        <taxon>Gammaproteobacteria</taxon>
        <taxon>Vibrionales</taxon>
        <taxon>Vibrionaceae</taxon>
        <taxon>Aliivibrio</taxon>
    </lineage>
</organism>
<dbReference type="RefSeq" id="WP_151655754.1">
    <property type="nucleotide sequence ID" value="NZ_WBVP01000016.1"/>
</dbReference>
<dbReference type="InterPro" id="IPR009491">
    <property type="entry name" value="DUF1107"/>
</dbReference>
<proteinExistence type="predicted"/>
<reference evidence="1 2" key="1">
    <citation type="submission" date="2019-09" db="EMBL/GenBank/DDBJ databases">
        <title>Genome of Aliivibrio finisterrensis LMG 23869 (type strain).</title>
        <authorList>
            <person name="Bowman J.P."/>
        </authorList>
    </citation>
    <scope>NUCLEOTIDE SEQUENCE [LARGE SCALE GENOMIC DNA]</scope>
    <source>
        <strain evidence="1 2">LMG 23869</strain>
    </source>
</reference>
<protein>
    <submittedName>
        <fullName evidence="1">DUF1107 domain-containing protein</fullName>
    </submittedName>
</protein>
<dbReference type="AlphaFoldDB" id="A0A6N6RQI5"/>
<dbReference type="EMBL" id="WBVP01000016">
    <property type="protein sequence ID" value="KAB2823809.1"/>
    <property type="molecule type" value="Genomic_DNA"/>
</dbReference>
<evidence type="ECO:0000313" key="1">
    <source>
        <dbReference type="EMBL" id="KAB2823809.1"/>
    </source>
</evidence>
<evidence type="ECO:0000313" key="2">
    <source>
        <dbReference type="Proteomes" id="UP000434870"/>
    </source>
</evidence>
<dbReference type="Pfam" id="PF06526">
    <property type="entry name" value="DUF1107"/>
    <property type="match status" value="1"/>
</dbReference>
<gene>
    <name evidence="1" type="ORF">F8B77_13340</name>
</gene>
<dbReference type="Gene3D" id="3.30.1910.10">
    <property type="entry name" value="so0334 like domain"/>
    <property type="match status" value="1"/>
</dbReference>
<sequence length="72" mass="8372">MFRNFKAYRPLQVARFVKTLFKGQLHIEGVGSFEFDGGKLLMPNKENRKMLSVMSEVNQHIRQLSVMPCDNI</sequence>
<dbReference type="Proteomes" id="UP000434870">
    <property type="component" value="Unassembled WGS sequence"/>
</dbReference>